<reference evidence="2" key="1">
    <citation type="submission" date="2023-10" db="EMBL/GenBank/DDBJ databases">
        <title>Genome assembly of Pristionchus species.</title>
        <authorList>
            <person name="Yoshida K."/>
            <person name="Sommer R.J."/>
        </authorList>
    </citation>
    <scope>NUCLEOTIDE SEQUENCE</scope>
    <source>
        <strain evidence="2">RS0144</strain>
    </source>
</reference>
<keyword evidence="1" id="KW-0732">Signal</keyword>
<feature type="signal peptide" evidence="1">
    <location>
        <begin position="1"/>
        <end position="24"/>
    </location>
</feature>
<evidence type="ECO:0000313" key="3">
    <source>
        <dbReference type="Proteomes" id="UP001432027"/>
    </source>
</evidence>
<protein>
    <recommendedName>
        <fullName evidence="4">BPTI/Kunitz inhibitor domain-containing protein</fullName>
    </recommendedName>
</protein>
<keyword evidence="3" id="KW-1185">Reference proteome</keyword>
<evidence type="ECO:0008006" key="4">
    <source>
        <dbReference type="Google" id="ProtNLM"/>
    </source>
</evidence>
<accession>A0AAV5TBP5</accession>
<evidence type="ECO:0000256" key="1">
    <source>
        <dbReference type="SAM" id="SignalP"/>
    </source>
</evidence>
<evidence type="ECO:0000313" key="2">
    <source>
        <dbReference type="EMBL" id="GMS90238.1"/>
    </source>
</evidence>
<proteinExistence type="predicted"/>
<dbReference type="Proteomes" id="UP001432027">
    <property type="component" value="Unassembled WGS sequence"/>
</dbReference>
<dbReference type="EMBL" id="BTSX01000003">
    <property type="protein sequence ID" value="GMS90238.1"/>
    <property type="molecule type" value="Genomic_DNA"/>
</dbReference>
<feature type="chain" id="PRO_5043540269" description="BPTI/Kunitz inhibitor domain-containing protein" evidence="1">
    <location>
        <begin position="25"/>
        <end position="336"/>
    </location>
</feature>
<dbReference type="AlphaFoldDB" id="A0AAV5TBP5"/>
<organism evidence="2 3">
    <name type="scientific">Pristionchus entomophagus</name>
    <dbReference type="NCBI Taxonomy" id="358040"/>
    <lineage>
        <taxon>Eukaryota</taxon>
        <taxon>Metazoa</taxon>
        <taxon>Ecdysozoa</taxon>
        <taxon>Nematoda</taxon>
        <taxon>Chromadorea</taxon>
        <taxon>Rhabditida</taxon>
        <taxon>Rhabditina</taxon>
        <taxon>Diplogasteromorpha</taxon>
        <taxon>Diplogasteroidea</taxon>
        <taxon>Neodiplogasteridae</taxon>
        <taxon>Pristionchus</taxon>
    </lineage>
</organism>
<comment type="caution">
    <text evidence="2">The sequence shown here is derived from an EMBL/GenBank/DDBJ whole genome shotgun (WGS) entry which is preliminary data.</text>
</comment>
<gene>
    <name evidence="2" type="ORF">PENTCL1PPCAC_12413</name>
</gene>
<name>A0AAV5TBP5_9BILA</name>
<sequence>MRCSLYLFPCLLVLIECTTTTTQATTMAKNTTKNPTTKTPTTPPPLKCYIGKVAFNESDQSRFGELPVLTECPINKFEQEYQHKCCTTVKYTHDGPYGGPYYRYNCSFICDGLGDKDYVMDDRFGIMPSPPLTTYKGYYCRGAVGPCKYEKLRCYEGKSTINHTALPNKKLPKLIDCPRSKTCCKKFKSNEAFQFECSDDCPEYGDPEFKPFVLTETVKPYGYKTVCRGAIGPCDVKKPPPVIQCFVGRVSLNNTAMTERPLPTLQSCSPLQSCCVTRVHWESGKTNGTIYDCASNCPDFLNMEYRDILVGSNLFNFTSESYCRQYSHEKCKYVKP</sequence>